<dbReference type="InterPro" id="IPR050555">
    <property type="entry name" value="Bact_Solute-Bind_Prot2"/>
</dbReference>
<dbReference type="InterPro" id="IPR028082">
    <property type="entry name" value="Peripla_BP_I"/>
</dbReference>
<keyword evidence="4" id="KW-1185">Reference proteome</keyword>
<accession>A0A561E0H5</accession>
<dbReference type="EMBL" id="VIVN01000001">
    <property type="protein sequence ID" value="TWE09093.1"/>
    <property type="molecule type" value="Genomic_DNA"/>
</dbReference>
<dbReference type="CDD" id="cd06302">
    <property type="entry name" value="PBP1_LsrB_Quorum_Sensing-like"/>
    <property type="match status" value="1"/>
</dbReference>
<evidence type="ECO:0000313" key="4">
    <source>
        <dbReference type="Proteomes" id="UP000319671"/>
    </source>
</evidence>
<comment type="caution">
    <text evidence="3">The sequence shown here is derived from an EMBL/GenBank/DDBJ whole genome shotgun (WGS) entry which is preliminary data.</text>
</comment>
<protein>
    <submittedName>
        <fullName evidence="3">Monosaccharide ABC transporter substrate-binding protein (CUT2 family)</fullName>
    </submittedName>
</protein>
<dbReference type="Gene3D" id="3.40.50.2300">
    <property type="match status" value="2"/>
</dbReference>
<comment type="subcellular location">
    <subcellularLocation>
        <location evidence="1">Cell envelope</location>
    </subcellularLocation>
</comment>
<dbReference type="GO" id="GO:0030246">
    <property type="term" value="F:carbohydrate binding"/>
    <property type="evidence" value="ECO:0007669"/>
    <property type="project" value="TreeGrafter"/>
</dbReference>
<name>A0A561E0H5_9BACI</name>
<evidence type="ECO:0000256" key="1">
    <source>
        <dbReference type="ARBA" id="ARBA00004196"/>
    </source>
</evidence>
<sequence length="325" mass="36137">MNSGKYQIIYNGDQKKEQNKQNESKENYTIAIVPKVSGIPYFNAVEEGAREAGEDLHVNVLYEGPPIADWEQQWNIIDDFIRRDVDLIAVSANDPEKLGPVLKRAEEKGIKVITWDSDTNTKYRELFINMVDPENLGRHLMDNLASQMGEKGEYAILTGSNAAANLSEWKNYIIEQQKEVYPEMKLIEVVETEDNPQKSYTGAERLLKTFPRLKGILGSSSVGPPAAAQAVQDAGKAGIVTVTGLSTPNLMRSYLKDGSAQMITLWSPKKLGYLTVSLAKELLNGGKLKDGQHIGKVGNIKIKGDTVIMGLPIDFTRENVEQYDF</sequence>
<dbReference type="PANTHER" id="PTHR30036:SF8">
    <property type="entry name" value="ABC-TYPE SUGAR TRANSPORT SYSTEM PERIPLASMIC COMPONENT-LIKE PROTEIN"/>
    <property type="match status" value="1"/>
</dbReference>
<dbReference type="SUPFAM" id="SSF53822">
    <property type="entry name" value="Periplasmic binding protein-like I"/>
    <property type="match status" value="1"/>
</dbReference>
<proteinExistence type="predicted"/>
<dbReference type="RefSeq" id="WP_261380566.1">
    <property type="nucleotide sequence ID" value="NZ_VIVN01000001.1"/>
</dbReference>
<dbReference type="GO" id="GO:0030288">
    <property type="term" value="C:outer membrane-bounded periplasmic space"/>
    <property type="evidence" value="ECO:0007669"/>
    <property type="project" value="TreeGrafter"/>
</dbReference>
<dbReference type="Proteomes" id="UP000319671">
    <property type="component" value="Unassembled WGS sequence"/>
</dbReference>
<reference evidence="3 4" key="1">
    <citation type="submission" date="2019-06" db="EMBL/GenBank/DDBJ databases">
        <title>Sorghum-associated microbial communities from plants grown in Nebraska, USA.</title>
        <authorList>
            <person name="Schachtman D."/>
        </authorList>
    </citation>
    <scope>NUCLEOTIDE SEQUENCE [LARGE SCALE GENOMIC DNA]</scope>
    <source>
        <strain evidence="3 4">2482</strain>
    </source>
</reference>
<dbReference type="Pfam" id="PF13407">
    <property type="entry name" value="Peripla_BP_4"/>
    <property type="match status" value="1"/>
</dbReference>
<dbReference type="InterPro" id="IPR025997">
    <property type="entry name" value="SBP_2_dom"/>
</dbReference>
<dbReference type="PANTHER" id="PTHR30036">
    <property type="entry name" value="D-XYLOSE-BINDING PERIPLASMIC PROTEIN"/>
    <property type="match status" value="1"/>
</dbReference>
<dbReference type="AlphaFoldDB" id="A0A561E0H5"/>
<gene>
    <name evidence="3" type="ORF">FB550_1011125</name>
</gene>
<evidence type="ECO:0000313" key="3">
    <source>
        <dbReference type="EMBL" id="TWE09093.1"/>
    </source>
</evidence>
<evidence type="ECO:0000259" key="2">
    <source>
        <dbReference type="Pfam" id="PF13407"/>
    </source>
</evidence>
<organism evidence="3 4">
    <name type="scientific">Neobacillus bataviensis</name>
    <dbReference type="NCBI Taxonomy" id="220685"/>
    <lineage>
        <taxon>Bacteria</taxon>
        <taxon>Bacillati</taxon>
        <taxon>Bacillota</taxon>
        <taxon>Bacilli</taxon>
        <taxon>Bacillales</taxon>
        <taxon>Bacillaceae</taxon>
        <taxon>Neobacillus</taxon>
    </lineage>
</organism>
<feature type="domain" description="Periplasmic binding protein" evidence="2">
    <location>
        <begin position="30"/>
        <end position="286"/>
    </location>
</feature>